<dbReference type="AlphaFoldDB" id="A0AAP0K9N4"/>
<protein>
    <submittedName>
        <fullName evidence="2">Uncharacterized protein</fullName>
    </submittedName>
</protein>
<proteinExistence type="predicted"/>
<feature type="region of interest" description="Disordered" evidence="1">
    <location>
        <begin position="50"/>
        <end position="137"/>
    </location>
</feature>
<accession>A0AAP0K9N4</accession>
<feature type="compositionally biased region" description="Pro residues" evidence="1">
    <location>
        <begin position="55"/>
        <end position="69"/>
    </location>
</feature>
<name>A0AAP0K9N4_9MAGN</name>
<evidence type="ECO:0000256" key="1">
    <source>
        <dbReference type="SAM" id="MobiDB-lite"/>
    </source>
</evidence>
<feature type="compositionally biased region" description="Low complexity" evidence="1">
    <location>
        <begin position="88"/>
        <end position="100"/>
    </location>
</feature>
<keyword evidence="3" id="KW-1185">Reference proteome</keyword>
<gene>
    <name evidence="2" type="ORF">Scep_007338</name>
</gene>
<dbReference type="EMBL" id="JBBNAG010000003">
    <property type="protein sequence ID" value="KAK9148581.1"/>
    <property type="molecule type" value="Genomic_DNA"/>
</dbReference>
<sequence>MSTATRQLGRSSVTPVDRNSPLPDQECWPAPLPLRGILLLRRCAVFSSGAAVRPSYPPPLPPSFDPPPLAINRAPRPRDPPTPRPHVRAATPSPPRSSAADGRPPLRRRRARWSLRDPPPPLLGRLTPPAARFASSS</sequence>
<reference evidence="2 3" key="1">
    <citation type="submission" date="2024-01" db="EMBL/GenBank/DDBJ databases">
        <title>Genome assemblies of Stephania.</title>
        <authorList>
            <person name="Yang L."/>
        </authorList>
    </citation>
    <scope>NUCLEOTIDE SEQUENCE [LARGE SCALE GENOMIC DNA]</scope>
    <source>
        <strain evidence="2">JXDWG</strain>
        <tissue evidence="2">Leaf</tissue>
    </source>
</reference>
<evidence type="ECO:0000313" key="3">
    <source>
        <dbReference type="Proteomes" id="UP001419268"/>
    </source>
</evidence>
<feature type="region of interest" description="Disordered" evidence="1">
    <location>
        <begin position="1"/>
        <end position="29"/>
    </location>
</feature>
<evidence type="ECO:0000313" key="2">
    <source>
        <dbReference type="EMBL" id="KAK9148581.1"/>
    </source>
</evidence>
<feature type="compositionally biased region" description="Polar residues" evidence="1">
    <location>
        <begin position="1"/>
        <end position="14"/>
    </location>
</feature>
<organism evidence="2 3">
    <name type="scientific">Stephania cephalantha</name>
    <dbReference type="NCBI Taxonomy" id="152367"/>
    <lineage>
        <taxon>Eukaryota</taxon>
        <taxon>Viridiplantae</taxon>
        <taxon>Streptophyta</taxon>
        <taxon>Embryophyta</taxon>
        <taxon>Tracheophyta</taxon>
        <taxon>Spermatophyta</taxon>
        <taxon>Magnoliopsida</taxon>
        <taxon>Ranunculales</taxon>
        <taxon>Menispermaceae</taxon>
        <taxon>Menispermoideae</taxon>
        <taxon>Cissampelideae</taxon>
        <taxon>Stephania</taxon>
    </lineage>
</organism>
<comment type="caution">
    <text evidence="2">The sequence shown here is derived from an EMBL/GenBank/DDBJ whole genome shotgun (WGS) entry which is preliminary data.</text>
</comment>
<dbReference type="Proteomes" id="UP001419268">
    <property type="component" value="Unassembled WGS sequence"/>
</dbReference>